<reference evidence="2" key="1">
    <citation type="submission" date="2023-06" db="EMBL/GenBank/DDBJ databases">
        <title>Multi-omics analyses reveal the molecular pathogenesis toolkit of Lasiodiplodia hormozganensis, a cross-kingdom pathogen.</title>
        <authorList>
            <person name="Felix C."/>
            <person name="Meneses R."/>
            <person name="Goncalves M.F.M."/>
            <person name="Tilleman L."/>
            <person name="Duarte A.S."/>
            <person name="Jorrin-Novo J.V."/>
            <person name="Van De Peer Y."/>
            <person name="Deforce D."/>
            <person name="Van Nieuwerburgh F."/>
            <person name="Esteves A.C."/>
            <person name="Alves A."/>
        </authorList>
    </citation>
    <scope>NUCLEOTIDE SEQUENCE</scope>
    <source>
        <strain evidence="2">CBS 339.90</strain>
    </source>
</reference>
<proteinExistence type="predicted"/>
<gene>
    <name evidence="2" type="ORF">DIS24_g7439</name>
</gene>
<comment type="caution">
    <text evidence="2">The sequence shown here is derived from an EMBL/GenBank/DDBJ whole genome shotgun (WGS) entry which is preliminary data.</text>
</comment>
<keyword evidence="3" id="KW-1185">Reference proteome</keyword>
<name>A0AA39Y815_9PEZI</name>
<dbReference type="EMBL" id="JAUJDW010000044">
    <property type="protein sequence ID" value="KAK0647747.1"/>
    <property type="molecule type" value="Genomic_DNA"/>
</dbReference>
<evidence type="ECO:0000313" key="3">
    <source>
        <dbReference type="Proteomes" id="UP001175001"/>
    </source>
</evidence>
<protein>
    <submittedName>
        <fullName evidence="2">Uncharacterized protein</fullName>
    </submittedName>
</protein>
<dbReference type="Proteomes" id="UP001175001">
    <property type="component" value="Unassembled WGS sequence"/>
</dbReference>
<feature type="compositionally biased region" description="Acidic residues" evidence="1">
    <location>
        <begin position="298"/>
        <end position="314"/>
    </location>
</feature>
<evidence type="ECO:0000256" key="1">
    <source>
        <dbReference type="SAM" id="MobiDB-lite"/>
    </source>
</evidence>
<organism evidence="2 3">
    <name type="scientific">Lasiodiplodia hormozganensis</name>
    <dbReference type="NCBI Taxonomy" id="869390"/>
    <lineage>
        <taxon>Eukaryota</taxon>
        <taxon>Fungi</taxon>
        <taxon>Dikarya</taxon>
        <taxon>Ascomycota</taxon>
        <taxon>Pezizomycotina</taxon>
        <taxon>Dothideomycetes</taxon>
        <taxon>Dothideomycetes incertae sedis</taxon>
        <taxon>Botryosphaeriales</taxon>
        <taxon>Botryosphaeriaceae</taxon>
        <taxon>Lasiodiplodia</taxon>
    </lineage>
</organism>
<evidence type="ECO:0000313" key="2">
    <source>
        <dbReference type="EMBL" id="KAK0647747.1"/>
    </source>
</evidence>
<feature type="region of interest" description="Disordered" evidence="1">
    <location>
        <begin position="245"/>
        <end position="319"/>
    </location>
</feature>
<accession>A0AA39Y815</accession>
<sequence length="356" mass="38576">MTNLTQVNVLHCTPYLERVDATVSLTYPDLRTLRTTGDINMTSFDAATAVIPVLNESVKQTLASVEILNLGDEILTPYATEDEMAPLGNVDGFFGTLIRNGASLSDFVSDSAALQRAVEDLYVRIVTQVVSVHRDTAPPSNATMESMDLGRLWNATLYEPNRLRLHQSALSTHVLAALLSAMSICIATTFLMQTKEVLPKNPRSIAAVASLLAGSKLLERWPECRDEGFSMGYWRDESVGADQAEADGISYERAEDETAEERAGSERADSETGGQETTVSELAESDFTDSDGAGEATTETEQDSSEGIENELSVDEAGNLNVEVMEEDDRGEEAAMMEAGKANLRFGIDIGTPDEI</sequence>
<dbReference type="AlphaFoldDB" id="A0AA39Y815"/>
<feature type="compositionally biased region" description="Basic and acidic residues" evidence="1">
    <location>
        <begin position="260"/>
        <end position="270"/>
    </location>
</feature>